<proteinExistence type="predicted"/>
<evidence type="ECO:0000256" key="2">
    <source>
        <dbReference type="SAM" id="MobiDB-lite"/>
    </source>
</evidence>
<dbReference type="PROSITE" id="PS50158">
    <property type="entry name" value="ZF_CCHC"/>
    <property type="match status" value="1"/>
</dbReference>
<evidence type="ECO:0000313" key="4">
    <source>
        <dbReference type="EMBL" id="KAB7506130.1"/>
    </source>
</evidence>
<dbReference type="AlphaFoldDB" id="A0A5N5TJH2"/>
<comment type="caution">
    <text evidence="4">The sequence shown here is derived from an EMBL/GenBank/DDBJ whole genome shotgun (WGS) entry which is preliminary data.</text>
</comment>
<feature type="compositionally biased region" description="Polar residues" evidence="2">
    <location>
        <begin position="25"/>
        <end position="38"/>
    </location>
</feature>
<dbReference type="Proteomes" id="UP000326759">
    <property type="component" value="Unassembled WGS sequence"/>
</dbReference>
<feature type="domain" description="CCHC-type" evidence="3">
    <location>
        <begin position="460"/>
        <end position="475"/>
    </location>
</feature>
<feature type="compositionally biased region" description="Pro residues" evidence="2">
    <location>
        <begin position="441"/>
        <end position="451"/>
    </location>
</feature>
<feature type="region of interest" description="Disordered" evidence="2">
    <location>
        <begin position="221"/>
        <end position="263"/>
    </location>
</feature>
<keyword evidence="1" id="KW-0862">Zinc</keyword>
<keyword evidence="1" id="KW-0479">Metal-binding</keyword>
<dbReference type="Pfam" id="PF00098">
    <property type="entry name" value="zf-CCHC"/>
    <property type="match status" value="1"/>
</dbReference>
<sequence>MLPGGGPSTLLSQGAYHIQGHQRNPSHTLFLTSPSGIIQGNPGHVIKNPTHIPPSGPHSIGNKSRGGSSGRSGSSSSSSSGGLNRKKGMVRGNVYQNKSRSSDSSPSSSQYSSPPQTPSPDHTKDNRPKTGGHVPGKPSENFAVEDMWDPSDHNGSYLPLTGAREEETPPPHAMGAHVMIPSNPVRQRYFPYHHPLGFIGYHPHSPHGMYRYSLASPVMIGPRPTTPLSSEKSSRETTPPNQNHNVMGPPEMQQKVPEYPNTASSCVPTSSSYNMCAVVSASSIGPSSASPPIPTAGAENSNITLVPPPPSQSAHSGPTNGGLSSNIPHYNSPNYPMFAMGASPFMTPLSGFMQSSTGIPNGYVSPHNLPHNYPVPSIPSGLNSGELVYPNPYPMLPQSTLATSSCGGHPSIHQSSGGHGPVISPSPTLPPPYSPSYQGNPVPPTPSNPVPPPVKKTLTCYNCGKVGHRGSECREASIDEMTKLN</sequence>
<evidence type="ECO:0000256" key="1">
    <source>
        <dbReference type="PROSITE-ProRule" id="PRU00047"/>
    </source>
</evidence>
<dbReference type="GO" id="GO:0003676">
    <property type="term" value="F:nucleic acid binding"/>
    <property type="evidence" value="ECO:0007669"/>
    <property type="project" value="InterPro"/>
</dbReference>
<feature type="region of interest" description="Disordered" evidence="2">
    <location>
        <begin position="286"/>
        <end position="322"/>
    </location>
</feature>
<dbReference type="OrthoDB" id="6361509at2759"/>
<feature type="region of interest" description="Disordered" evidence="2">
    <location>
        <begin position="401"/>
        <end position="451"/>
    </location>
</feature>
<feature type="compositionally biased region" description="Polar residues" evidence="2">
    <location>
        <begin position="401"/>
        <end position="416"/>
    </location>
</feature>
<name>A0A5N5TJH2_9CRUS</name>
<dbReference type="EMBL" id="SEYY01000984">
    <property type="protein sequence ID" value="KAB7506130.1"/>
    <property type="molecule type" value="Genomic_DNA"/>
</dbReference>
<dbReference type="InterPro" id="IPR036875">
    <property type="entry name" value="Znf_CCHC_sf"/>
</dbReference>
<protein>
    <recommendedName>
        <fullName evidence="3">CCHC-type domain-containing protein</fullName>
    </recommendedName>
</protein>
<keyword evidence="5" id="KW-1185">Reference proteome</keyword>
<organism evidence="4 5">
    <name type="scientific">Armadillidium nasatum</name>
    <dbReference type="NCBI Taxonomy" id="96803"/>
    <lineage>
        <taxon>Eukaryota</taxon>
        <taxon>Metazoa</taxon>
        <taxon>Ecdysozoa</taxon>
        <taxon>Arthropoda</taxon>
        <taxon>Crustacea</taxon>
        <taxon>Multicrustacea</taxon>
        <taxon>Malacostraca</taxon>
        <taxon>Eumalacostraca</taxon>
        <taxon>Peracarida</taxon>
        <taxon>Isopoda</taxon>
        <taxon>Oniscidea</taxon>
        <taxon>Crinocheta</taxon>
        <taxon>Armadillidiidae</taxon>
        <taxon>Armadillidium</taxon>
    </lineage>
</organism>
<keyword evidence="1" id="KW-0863">Zinc-finger</keyword>
<dbReference type="SUPFAM" id="SSF57756">
    <property type="entry name" value="Retrovirus zinc finger-like domains"/>
    <property type="match status" value="1"/>
</dbReference>
<dbReference type="InterPro" id="IPR001878">
    <property type="entry name" value="Znf_CCHC"/>
</dbReference>
<dbReference type="GO" id="GO:0008270">
    <property type="term" value="F:zinc ion binding"/>
    <property type="evidence" value="ECO:0007669"/>
    <property type="project" value="UniProtKB-KW"/>
</dbReference>
<feature type="compositionally biased region" description="Low complexity" evidence="2">
    <location>
        <begin position="102"/>
        <end position="114"/>
    </location>
</feature>
<reference evidence="4 5" key="1">
    <citation type="journal article" date="2019" name="PLoS Biol.">
        <title>Sex chromosomes control vertical transmission of feminizing Wolbachia symbionts in an isopod.</title>
        <authorList>
            <person name="Becking T."/>
            <person name="Chebbi M.A."/>
            <person name="Giraud I."/>
            <person name="Moumen B."/>
            <person name="Laverre T."/>
            <person name="Caubet Y."/>
            <person name="Peccoud J."/>
            <person name="Gilbert C."/>
            <person name="Cordaux R."/>
        </authorList>
    </citation>
    <scope>NUCLEOTIDE SEQUENCE [LARGE SCALE GENOMIC DNA]</scope>
    <source>
        <strain evidence="4">ANa2</strain>
        <tissue evidence="4">Whole body excluding digestive tract and cuticle</tissue>
    </source>
</reference>
<gene>
    <name evidence="4" type="ORF">Anas_01228</name>
</gene>
<feature type="region of interest" description="Disordered" evidence="2">
    <location>
        <begin position="25"/>
        <end position="173"/>
    </location>
</feature>
<evidence type="ECO:0000259" key="3">
    <source>
        <dbReference type="PROSITE" id="PS50158"/>
    </source>
</evidence>
<feature type="compositionally biased region" description="Low complexity" evidence="2">
    <location>
        <begin position="71"/>
        <end position="82"/>
    </location>
</feature>
<accession>A0A5N5TJH2</accession>
<dbReference type="SMART" id="SM00343">
    <property type="entry name" value="ZnF_C2HC"/>
    <property type="match status" value="1"/>
</dbReference>
<feature type="compositionally biased region" description="Polar residues" evidence="2">
    <location>
        <begin position="312"/>
        <end position="322"/>
    </location>
</feature>
<feature type="compositionally biased region" description="Polar residues" evidence="2">
    <location>
        <begin position="226"/>
        <end position="245"/>
    </location>
</feature>
<evidence type="ECO:0000313" key="5">
    <source>
        <dbReference type="Proteomes" id="UP000326759"/>
    </source>
</evidence>